<feature type="domain" description="Flagellar hook-length control protein-like C-terminal" evidence="2">
    <location>
        <begin position="181"/>
        <end position="249"/>
    </location>
</feature>
<dbReference type="Pfam" id="PF02120">
    <property type="entry name" value="Flg_hook"/>
    <property type="match status" value="1"/>
</dbReference>
<dbReference type="Proteomes" id="UP000635142">
    <property type="component" value="Unassembled WGS sequence"/>
</dbReference>
<dbReference type="EMBL" id="JACTAG010000002">
    <property type="protein sequence ID" value="MBD3665494.1"/>
    <property type="molecule type" value="Genomic_DNA"/>
</dbReference>
<evidence type="ECO:0000259" key="2">
    <source>
        <dbReference type="Pfam" id="PF02120"/>
    </source>
</evidence>
<keyword evidence="3" id="KW-0966">Cell projection</keyword>
<keyword evidence="3" id="KW-0969">Cilium</keyword>
<dbReference type="Gene3D" id="3.30.750.140">
    <property type="match status" value="1"/>
</dbReference>
<dbReference type="RefSeq" id="WP_191076467.1">
    <property type="nucleotide sequence ID" value="NZ_JACTAG010000002.1"/>
</dbReference>
<dbReference type="InterPro" id="IPR038610">
    <property type="entry name" value="FliK-like_C_sf"/>
</dbReference>
<organism evidence="3 4">
    <name type="scientific">Sulfitobacter aestuariivivens</name>
    <dbReference type="NCBI Taxonomy" id="2766981"/>
    <lineage>
        <taxon>Bacteria</taxon>
        <taxon>Pseudomonadati</taxon>
        <taxon>Pseudomonadota</taxon>
        <taxon>Alphaproteobacteria</taxon>
        <taxon>Rhodobacterales</taxon>
        <taxon>Roseobacteraceae</taxon>
        <taxon>Sulfitobacter</taxon>
    </lineage>
</organism>
<keyword evidence="3" id="KW-0282">Flagellum</keyword>
<evidence type="ECO:0000313" key="4">
    <source>
        <dbReference type="Proteomes" id="UP000635142"/>
    </source>
</evidence>
<name>A0A927D5T2_9RHOB</name>
<dbReference type="InterPro" id="IPR021136">
    <property type="entry name" value="Flagellar_hook_control-like_C"/>
</dbReference>
<dbReference type="CDD" id="cd17470">
    <property type="entry name" value="T3SS_Flik_C"/>
    <property type="match status" value="1"/>
</dbReference>
<protein>
    <submittedName>
        <fullName evidence="3">Flagellar hook-length control protein FliK</fullName>
    </submittedName>
</protein>
<evidence type="ECO:0000313" key="3">
    <source>
        <dbReference type="EMBL" id="MBD3665494.1"/>
    </source>
</evidence>
<dbReference type="AlphaFoldDB" id="A0A927D5T2"/>
<proteinExistence type="predicted"/>
<evidence type="ECO:0000256" key="1">
    <source>
        <dbReference type="SAM" id="MobiDB-lite"/>
    </source>
</evidence>
<gene>
    <name evidence="3" type="ORF">H9Q16_16295</name>
</gene>
<sequence length="291" mass="31222">MTFADNKLAGLKSVTTRRPTQGAYPDTTGDLVPADHKPRTQVKAGIVQPLAGIAAKIAGASADRHSSGRAERRRNDSPIFDRAIRADMQAQGATAKAMVPTQPAKTDVPSPKQITPGLHAVSAADAELDASEIRARDLSYSTPRDIAGIAGPLPPSFLSRPDLPPMIARQLAEGLAKSHGRSVELSLNPQELGRVRMALQMADTGIVVTLLTERPETLDLMRRHIDQLGQEFRALGYEDVTFSFANKGGDRHPKGQETSAQVAPAFVEVELQDLPPSHVQNGPMTGLDLRI</sequence>
<accession>A0A927D5T2</accession>
<reference evidence="3" key="1">
    <citation type="submission" date="2020-08" db="EMBL/GenBank/DDBJ databases">
        <title>Sulfitobacter aestuariivivens sp. nov., isolated from a tidal flat.</title>
        <authorList>
            <person name="Park S."/>
            <person name="Yoon J.-H."/>
        </authorList>
    </citation>
    <scope>NUCLEOTIDE SEQUENCE</scope>
    <source>
        <strain evidence="3">TSTF-M16</strain>
    </source>
</reference>
<feature type="region of interest" description="Disordered" evidence="1">
    <location>
        <begin position="1"/>
        <end position="35"/>
    </location>
</feature>
<keyword evidence="4" id="KW-1185">Reference proteome</keyword>
<comment type="caution">
    <text evidence="3">The sequence shown here is derived from an EMBL/GenBank/DDBJ whole genome shotgun (WGS) entry which is preliminary data.</text>
</comment>